<sequence length="60" mass="6637">MTTPVSSLIFLATIQVSAINKALRSETPFPNDELIPMSPEPKFMMPAPTNAENNPRKTCF</sequence>
<dbReference type="AlphaFoldDB" id="A0A382CNN7"/>
<reference evidence="2" key="1">
    <citation type="submission" date="2018-05" db="EMBL/GenBank/DDBJ databases">
        <authorList>
            <person name="Lanie J.A."/>
            <person name="Ng W.-L."/>
            <person name="Kazmierczak K.M."/>
            <person name="Andrzejewski T.M."/>
            <person name="Davidsen T.M."/>
            <person name="Wayne K.J."/>
            <person name="Tettelin H."/>
            <person name="Glass J.I."/>
            <person name="Rusch D."/>
            <person name="Podicherti R."/>
            <person name="Tsui H.-C.T."/>
            <person name="Winkler M.E."/>
        </authorList>
    </citation>
    <scope>NUCLEOTIDE SEQUENCE</scope>
</reference>
<organism evidence="2">
    <name type="scientific">marine metagenome</name>
    <dbReference type="NCBI Taxonomy" id="408172"/>
    <lineage>
        <taxon>unclassified sequences</taxon>
        <taxon>metagenomes</taxon>
        <taxon>ecological metagenomes</taxon>
    </lineage>
</organism>
<evidence type="ECO:0000256" key="1">
    <source>
        <dbReference type="SAM" id="MobiDB-lite"/>
    </source>
</evidence>
<evidence type="ECO:0000313" key="2">
    <source>
        <dbReference type="EMBL" id="SVB27766.1"/>
    </source>
</evidence>
<accession>A0A382CNN7</accession>
<feature type="region of interest" description="Disordered" evidence="1">
    <location>
        <begin position="27"/>
        <end position="60"/>
    </location>
</feature>
<gene>
    <name evidence="2" type="ORF">METZ01_LOCUS180620</name>
</gene>
<dbReference type="EMBL" id="UINC01035411">
    <property type="protein sequence ID" value="SVB27766.1"/>
    <property type="molecule type" value="Genomic_DNA"/>
</dbReference>
<proteinExistence type="predicted"/>
<name>A0A382CNN7_9ZZZZ</name>
<protein>
    <submittedName>
        <fullName evidence="2">Uncharacterized protein</fullName>
    </submittedName>
</protein>